<dbReference type="SMART" id="SM00066">
    <property type="entry name" value="GAL4"/>
    <property type="match status" value="1"/>
</dbReference>
<dbReference type="EMBL" id="MU853753">
    <property type="protein sequence ID" value="KAK3945897.1"/>
    <property type="molecule type" value="Genomic_DNA"/>
</dbReference>
<dbReference type="PANTHER" id="PTHR37534:SF46">
    <property type="entry name" value="ZN(II)2CYS6 TRANSCRIPTION FACTOR (EUROFUNG)"/>
    <property type="match status" value="1"/>
</dbReference>
<feature type="compositionally biased region" description="Basic residues" evidence="2">
    <location>
        <begin position="53"/>
        <end position="64"/>
    </location>
</feature>
<sequence>MAASVTKSLKMRTACDRCYELKERCERATTSGHCVRCDRLGLTCSTVRPVRPAGRRPHHKKHPATGKTWNKSRKPEQCQLGIDSWLGNIPDLQPEEKELLMFLLSQPRSLDYYVVCPSFQAEQQQSLTIQLPAALSILKDAYLACAISLKQLQSGIAVDANTSISVRHISTAMSTLRSLPVSGSQDAVLCHTLGSALALSIYSTVGVGVPEICRYCLSTTSPFVGTANPGKHDDPWQSFLILLETIDCLIHRQKPTQRIQLPSSAVDHRLGLCLPLLPYYYDLCVISNSLINTTETSILARLQKQLDHTHAALETWQPSHPDQLVEQFDSAEIVNLLAQAKAYRLGALLVSHRLRYPFGQEDGQADVWSKEVMMELDLAQRVTKRSMRFVTLPFMVAAVEIRDASLRIKTLQHVDDYVDHFAPVLQKAMKTFLSRVWRERDVNLTSRWFDSMHKPCPVLHSIDATLLW</sequence>
<organism evidence="4 5">
    <name type="scientific">Diplogelasinospora grovesii</name>
    <dbReference type="NCBI Taxonomy" id="303347"/>
    <lineage>
        <taxon>Eukaryota</taxon>
        <taxon>Fungi</taxon>
        <taxon>Dikarya</taxon>
        <taxon>Ascomycota</taxon>
        <taxon>Pezizomycotina</taxon>
        <taxon>Sordariomycetes</taxon>
        <taxon>Sordariomycetidae</taxon>
        <taxon>Sordariales</taxon>
        <taxon>Diplogelasinosporaceae</taxon>
        <taxon>Diplogelasinospora</taxon>
    </lineage>
</organism>
<evidence type="ECO:0000256" key="2">
    <source>
        <dbReference type="SAM" id="MobiDB-lite"/>
    </source>
</evidence>
<dbReference type="GO" id="GO:0008270">
    <property type="term" value="F:zinc ion binding"/>
    <property type="evidence" value="ECO:0007669"/>
    <property type="project" value="InterPro"/>
</dbReference>
<dbReference type="GO" id="GO:0000981">
    <property type="term" value="F:DNA-binding transcription factor activity, RNA polymerase II-specific"/>
    <property type="evidence" value="ECO:0007669"/>
    <property type="project" value="InterPro"/>
</dbReference>
<dbReference type="InterPro" id="IPR036864">
    <property type="entry name" value="Zn2-C6_fun-type_DNA-bd_sf"/>
</dbReference>
<reference evidence="5" key="1">
    <citation type="journal article" date="2023" name="Mol. Phylogenet. Evol.">
        <title>Genome-scale phylogeny and comparative genomics of the fungal order Sordariales.</title>
        <authorList>
            <person name="Hensen N."/>
            <person name="Bonometti L."/>
            <person name="Westerberg I."/>
            <person name="Brannstrom I.O."/>
            <person name="Guillou S."/>
            <person name="Cros-Aarteil S."/>
            <person name="Calhoun S."/>
            <person name="Haridas S."/>
            <person name="Kuo A."/>
            <person name="Mondo S."/>
            <person name="Pangilinan J."/>
            <person name="Riley R."/>
            <person name="LaButti K."/>
            <person name="Andreopoulos B."/>
            <person name="Lipzen A."/>
            <person name="Chen C."/>
            <person name="Yan M."/>
            <person name="Daum C."/>
            <person name="Ng V."/>
            <person name="Clum A."/>
            <person name="Steindorff A."/>
            <person name="Ohm R.A."/>
            <person name="Martin F."/>
            <person name="Silar P."/>
            <person name="Natvig D.O."/>
            <person name="Lalanne C."/>
            <person name="Gautier V."/>
            <person name="Ament-Velasquez S.L."/>
            <person name="Kruys A."/>
            <person name="Hutchinson M.I."/>
            <person name="Powell A.J."/>
            <person name="Barry K."/>
            <person name="Miller A.N."/>
            <person name="Grigoriev I.V."/>
            <person name="Debuchy R."/>
            <person name="Gladieux P."/>
            <person name="Hiltunen Thoren M."/>
            <person name="Johannesson H."/>
        </authorList>
    </citation>
    <scope>NUCLEOTIDE SEQUENCE [LARGE SCALE GENOMIC DNA]</scope>
    <source>
        <strain evidence="5">CBS 340.73</strain>
    </source>
</reference>
<evidence type="ECO:0000313" key="5">
    <source>
        <dbReference type="Proteomes" id="UP001303473"/>
    </source>
</evidence>
<dbReference type="PANTHER" id="PTHR37534">
    <property type="entry name" value="TRANSCRIPTIONAL ACTIVATOR PROTEIN UGA3"/>
    <property type="match status" value="1"/>
</dbReference>
<dbReference type="Proteomes" id="UP001303473">
    <property type="component" value="Unassembled WGS sequence"/>
</dbReference>
<dbReference type="InterPro" id="IPR001138">
    <property type="entry name" value="Zn2Cys6_DnaBD"/>
</dbReference>
<dbReference type="CDD" id="cd00067">
    <property type="entry name" value="GAL4"/>
    <property type="match status" value="1"/>
</dbReference>
<evidence type="ECO:0000259" key="3">
    <source>
        <dbReference type="PROSITE" id="PS50048"/>
    </source>
</evidence>
<gene>
    <name evidence="4" type="ORF">QBC46DRAFT_62466</name>
</gene>
<comment type="caution">
    <text evidence="4">The sequence shown here is derived from an EMBL/GenBank/DDBJ whole genome shotgun (WGS) entry which is preliminary data.</text>
</comment>
<name>A0AAN6NLM0_9PEZI</name>
<feature type="domain" description="Zn(2)-C6 fungal-type" evidence="3">
    <location>
        <begin position="14"/>
        <end position="46"/>
    </location>
</feature>
<accession>A0AAN6NLM0</accession>
<feature type="region of interest" description="Disordered" evidence="2">
    <location>
        <begin position="51"/>
        <end position="71"/>
    </location>
</feature>
<keyword evidence="5" id="KW-1185">Reference proteome</keyword>
<protein>
    <recommendedName>
        <fullName evidence="3">Zn(2)-C6 fungal-type domain-containing protein</fullName>
    </recommendedName>
</protein>
<evidence type="ECO:0000313" key="4">
    <source>
        <dbReference type="EMBL" id="KAK3945897.1"/>
    </source>
</evidence>
<dbReference type="Gene3D" id="4.10.240.10">
    <property type="entry name" value="Zn(2)-C6 fungal-type DNA-binding domain"/>
    <property type="match status" value="1"/>
</dbReference>
<evidence type="ECO:0000256" key="1">
    <source>
        <dbReference type="ARBA" id="ARBA00023242"/>
    </source>
</evidence>
<proteinExistence type="predicted"/>
<dbReference type="AlphaFoldDB" id="A0AAN6NLM0"/>
<dbReference type="SUPFAM" id="SSF57701">
    <property type="entry name" value="Zn2/Cys6 DNA-binding domain"/>
    <property type="match status" value="1"/>
</dbReference>
<dbReference type="PROSITE" id="PS50048">
    <property type="entry name" value="ZN2_CY6_FUNGAL_2"/>
    <property type="match status" value="1"/>
</dbReference>
<keyword evidence="1" id="KW-0539">Nucleus</keyword>